<dbReference type="AlphaFoldDB" id="A0A3E0X411"/>
<reference evidence="4" key="1">
    <citation type="submission" date="2017-05" db="EMBL/GenBank/DDBJ databases">
        <authorList>
            <person name="Sharma S."/>
            <person name="Sidhu C."/>
            <person name="Pinnaka A.K."/>
        </authorList>
    </citation>
    <scope>NUCLEOTIDE SEQUENCE [LARGE SCALE GENOMIC DNA]</scope>
    <source>
        <strain evidence="4">AK93</strain>
    </source>
</reference>
<dbReference type="PROSITE" id="PS50975">
    <property type="entry name" value="ATP_GRASP"/>
    <property type="match status" value="1"/>
</dbReference>
<protein>
    <recommendedName>
        <fullName evidence="2">ATP-grasp domain-containing protein</fullName>
    </recommendedName>
</protein>
<dbReference type="Pfam" id="PF15632">
    <property type="entry name" value="ATPgrasp_Ter"/>
    <property type="match status" value="1"/>
</dbReference>
<organism evidence="3 4">
    <name type="scientific">Alkalilimnicola ehrlichii</name>
    <dbReference type="NCBI Taxonomy" id="351052"/>
    <lineage>
        <taxon>Bacteria</taxon>
        <taxon>Pseudomonadati</taxon>
        <taxon>Pseudomonadota</taxon>
        <taxon>Gammaproteobacteria</taxon>
        <taxon>Chromatiales</taxon>
        <taxon>Ectothiorhodospiraceae</taxon>
        <taxon>Alkalilimnicola</taxon>
    </lineage>
</organism>
<evidence type="ECO:0000256" key="1">
    <source>
        <dbReference type="PROSITE-ProRule" id="PRU00409"/>
    </source>
</evidence>
<evidence type="ECO:0000313" key="3">
    <source>
        <dbReference type="EMBL" id="RFA39415.1"/>
    </source>
</evidence>
<dbReference type="GO" id="GO:0005524">
    <property type="term" value="F:ATP binding"/>
    <property type="evidence" value="ECO:0007669"/>
    <property type="project" value="UniProtKB-UniRule"/>
</dbReference>
<dbReference type="InterPro" id="IPR011761">
    <property type="entry name" value="ATP-grasp"/>
</dbReference>
<keyword evidence="1" id="KW-0067">ATP-binding</keyword>
<dbReference type="Gene3D" id="3.30.470.20">
    <property type="entry name" value="ATP-grasp fold, B domain"/>
    <property type="match status" value="1"/>
</dbReference>
<accession>A0A3E0X411</accession>
<dbReference type="Gene3D" id="3.30.1490.20">
    <property type="entry name" value="ATP-grasp fold, A domain"/>
    <property type="match status" value="1"/>
</dbReference>
<dbReference type="Proteomes" id="UP000256763">
    <property type="component" value="Unassembled WGS sequence"/>
</dbReference>
<name>A0A3E0X411_9GAMM</name>
<dbReference type="GO" id="GO:0003824">
    <property type="term" value="F:catalytic activity"/>
    <property type="evidence" value="ECO:0007669"/>
    <property type="project" value="UniProtKB-ARBA"/>
</dbReference>
<dbReference type="EMBL" id="NFZW01000001">
    <property type="protein sequence ID" value="RFA39415.1"/>
    <property type="molecule type" value="Genomic_DNA"/>
</dbReference>
<comment type="caution">
    <text evidence="3">The sequence shown here is derived from an EMBL/GenBank/DDBJ whole genome shotgun (WGS) entry which is preliminary data.</text>
</comment>
<gene>
    <name evidence="3" type="ORF">CAL65_01020</name>
</gene>
<dbReference type="RefSeq" id="WP_116300629.1">
    <property type="nucleotide sequence ID" value="NZ_NFZV01000001.1"/>
</dbReference>
<dbReference type="InterPro" id="IPR013815">
    <property type="entry name" value="ATP_grasp_subdomain_1"/>
</dbReference>
<dbReference type="GO" id="GO:0046872">
    <property type="term" value="F:metal ion binding"/>
    <property type="evidence" value="ECO:0007669"/>
    <property type="project" value="InterPro"/>
</dbReference>
<keyword evidence="4" id="KW-1185">Reference proteome</keyword>
<evidence type="ECO:0000259" key="2">
    <source>
        <dbReference type="PROSITE" id="PS50975"/>
    </source>
</evidence>
<feature type="domain" description="ATP-grasp" evidence="2">
    <location>
        <begin position="132"/>
        <end position="332"/>
    </location>
</feature>
<dbReference type="SUPFAM" id="SSF56059">
    <property type="entry name" value="Glutathione synthetase ATP-binding domain-like"/>
    <property type="match status" value="1"/>
</dbReference>
<evidence type="ECO:0000313" key="4">
    <source>
        <dbReference type="Proteomes" id="UP000256763"/>
    </source>
</evidence>
<dbReference type="OrthoDB" id="5372487at2"/>
<keyword evidence="1" id="KW-0547">Nucleotide-binding</keyword>
<proteinExistence type="predicted"/>
<sequence length="417" mass="47929">MSKERDIDNRADNPGAVIVDGHGHTDLGVIRALGKAGVPVYLLSDKPQTAARYSRYVELFSDFPAGNAGELERVKALREFGRRFRHKPVLFSTGDSTLMLFSRHRAALEHYYRHHLAETQLVEQLYDKQLFARLAGQLQLPIPATVAPRSREDLEAALWGMRFPVIVKPAEKRCWAIYPQVVELVDGNPKGVRIDTRRQLLRFYDTVTSYNNRLIIQEYIEGRDELLYSLYAYIDRRHHVKAWGLSQKIRTNPPHRGVATFSVTRTERAICRMGLSVLNTLGVTGLAILQVKWSARHNDYLLLEINPRHGTSIGLYPSAGVNLPYVAYRDSLCHALPDQPEQREGVRWADWAGDMRALRSYQALGEWRWPGFLRSYFGARTYAVFDWRDPLPWVLPLWQRVRRKSAKLAHRKGGYAK</sequence>